<feature type="domain" description="HD" evidence="3">
    <location>
        <begin position="16"/>
        <end position="168"/>
    </location>
</feature>
<evidence type="ECO:0000313" key="4">
    <source>
        <dbReference type="EMBL" id="EKV28711.1"/>
    </source>
</evidence>
<dbReference type="STRING" id="1238182.C882_0923"/>
<evidence type="ECO:0000256" key="2">
    <source>
        <dbReference type="ARBA" id="ARBA00022801"/>
    </source>
</evidence>
<sequence>MPGDRAQQILDFLELADRFKFVERRGYVTGATRRENDAEHTWHMALVALLLHGELENRADVDLGHALSMILVHDLVEIEAGDTYAYDDAAIEGQEEREQAAADKIFGTLPEDMGTRFRALWEEFEARETAEARFAKACDNFQGFMQNAISGGRAWRENGVGKEDTRRRTDFPRGVDPVFDALIARLYERTDREGSFG</sequence>
<evidence type="ECO:0000259" key="3">
    <source>
        <dbReference type="Pfam" id="PF13023"/>
    </source>
</evidence>
<accession>K9HJE1</accession>
<dbReference type="GO" id="GO:0046872">
    <property type="term" value="F:metal ion binding"/>
    <property type="evidence" value="ECO:0007669"/>
    <property type="project" value="UniProtKB-KW"/>
</dbReference>
<reference evidence="4 5" key="1">
    <citation type="journal article" date="2013" name="Genome Announc.">
        <title>Draft Genome Sequence of an Alphaproteobacterium, Caenispirillum salinarum AK4(T), Isolated from a Solar Saltern.</title>
        <authorList>
            <person name="Khatri I."/>
            <person name="Singh A."/>
            <person name="Korpole S."/>
            <person name="Pinnaka A.K."/>
            <person name="Subramanian S."/>
        </authorList>
    </citation>
    <scope>NUCLEOTIDE SEQUENCE [LARGE SCALE GENOMIC DNA]</scope>
    <source>
        <strain evidence="4 5">AK4</strain>
    </source>
</reference>
<dbReference type="AlphaFoldDB" id="K9HJE1"/>
<dbReference type="OrthoDB" id="9796032at2"/>
<dbReference type="PATRIC" id="fig|1238182.3.peg.3137"/>
<dbReference type="Gene3D" id="1.10.3210.10">
    <property type="entry name" value="Hypothetical protein af1432"/>
    <property type="match status" value="1"/>
</dbReference>
<protein>
    <submittedName>
        <fullName evidence="4">HD domain protein</fullName>
    </submittedName>
</protein>
<gene>
    <name evidence="4" type="ORF">C882_0923</name>
</gene>
<proteinExistence type="predicted"/>
<name>K9HJE1_9PROT</name>
<keyword evidence="5" id="KW-1185">Reference proteome</keyword>
<dbReference type="InterPro" id="IPR039356">
    <property type="entry name" value="YfbR/HDDC2"/>
</dbReference>
<comment type="caution">
    <text evidence="4">The sequence shown here is derived from an EMBL/GenBank/DDBJ whole genome shotgun (WGS) entry which is preliminary data.</text>
</comment>
<dbReference type="InterPro" id="IPR006674">
    <property type="entry name" value="HD_domain"/>
</dbReference>
<dbReference type="EMBL" id="ANHY01000015">
    <property type="protein sequence ID" value="EKV28711.1"/>
    <property type="molecule type" value="Genomic_DNA"/>
</dbReference>
<organism evidence="4 5">
    <name type="scientific">Caenispirillum salinarum AK4</name>
    <dbReference type="NCBI Taxonomy" id="1238182"/>
    <lineage>
        <taxon>Bacteria</taxon>
        <taxon>Pseudomonadati</taxon>
        <taxon>Pseudomonadota</taxon>
        <taxon>Alphaproteobacteria</taxon>
        <taxon>Rhodospirillales</taxon>
        <taxon>Novispirillaceae</taxon>
        <taxon>Caenispirillum</taxon>
    </lineage>
</organism>
<dbReference type="SUPFAM" id="SSF109604">
    <property type="entry name" value="HD-domain/PDEase-like"/>
    <property type="match status" value="1"/>
</dbReference>
<dbReference type="PANTHER" id="PTHR11845">
    <property type="entry name" value="5'-DEOXYNUCLEOTIDASE HDDC2"/>
    <property type="match status" value="1"/>
</dbReference>
<dbReference type="RefSeq" id="WP_009541579.1">
    <property type="nucleotide sequence ID" value="NZ_ANHY01000015.1"/>
</dbReference>
<dbReference type="PANTHER" id="PTHR11845:SF13">
    <property type="entry name" value="5'-DEOXYNUCLEOTIDASE HDDC2"/>
    <property type="match status" value="1"/>
</dbReference>
<evidence type="ECO:0000313" key="5">
    <source>
        <dbReference type="Proteomes" id="UP000009881"/>
    </source>
</evidence>
<evidence type="ECO:0000256" key="1">
    <source>
        <dbReference type="ARBA" id="ARBA00022723"/>
    </source>
</evidence>
<dbReference type="Pfam" id="PF13023">
    <property type="entry name" value="HD_3"/>
    <property type="match status" value="1"/>
</dbReference>
<keyword evidence="1" id="KW-0479">Metal-binding</keyword>
<dbReference type="GO" id="GO:0005737">
    <property type="term" value="C:cytoplasm"/>
    <property type="evidence" value="ECO:0007669"/>
    <property type="project" value="TreeGrafter"/>
</dbReference>
<keyword evidence="2" id="KW-0378">Hydrolase</keyword>
<dbReference type="Proteomes" id="UP000009881">
    <property type="component" value="Unassembled WGS sequence"/>
</dbReference>
<dbReference type="eggNOG" id="COG1896">
    <property type="taxonomic scope" value="Bacteria"/>
</dbReference>
<dbReference type="GO" id="GO:0002953">
    <property type="term" value="F:5'-deoxynucleotidase activity"/>
    <property type="evidence" value="ECO:0007669"/>
    <property type="project" value="InterPro"/>
</dbReference>